<keyword evidence="5" id="KW-0347">Helicase</keyword>
<evidence type="ECO:0000256" key="2">
    <source>
        <dbReference type="ARBA" id="ARBA00022741"/>
    </source>
</evidence>
<dbReference type="Gene3D" id="3.40.50.300">
    <property type="entry name" value="P-loop containing nucleotide triphosphate hydrolases"/>
    <property type="match status" value="2"/>
</dbReference>
<dbReference type="Gene3D" id="1.10.10.990">
    <property type="match status" value="1"/>
</dbReference>
<keyword evidence="8" id="KW-0238">DNA-binding</keyword>
<dbReference type="SUPFAM" id="SSF52980">
    <property type="entry name" value="Restriction endonuclease-like"/>
    <property type="match status" value="1"/>
</dbReference>
<dbReference type="RefSeq" id="WP_095509934.1">
    <property type="nucleotide sequence ID" value="NZ_MQWD01000001.1"/>
</dbReference>
<dbReference type="SUPFAM" id="SSF52540">
    <property type="entry name" value="P-loop containing nucleoside triphosphate hydrolases"/>
    <property type="match status" value="2"/>
</dbReference>
<evidence type="ECO:0000256" key="10">
    <source>
        <dbReference type="SAM" id="MobiDB-lite"/>
    </source>
</evidence>
<keyword evidence="3" id="KW-0227">DNA damage</keyword>
<dbReference type="OrthoDB" id="9762834at2"/>
<accession>A0A271IYF4</accession>
<keyword evidence="7" id="KW-0067">ATP-binding</keyword>
<keyword evidence="13" id="KW-1185">Reference proteome</keyword>
<protein>
    <recommendedName>
        <fullName evidence="11">RecC C-terminal domain-containing protein</fullName>
    </recommendedName>
</protein>
<dbReference type="PANTHER" id="PTHR30591:SF1">
    <property type="entry name" value="RECBCD ENZYME SUBUNIT RECC"/>
    <property type="match status" value="1"/>
</dbReference>
<dbReference type="InterPro" id="IPR006697">
    <property type="entry name" value="RecC"/>
</dbReference>
<dbReference type="PANTHER" id="PTHR30591">
    <property type="entry name" value="RECBCD ENZYME SUBUNIT RECC"/>
    <property type="match status" value="1"/>
</dbReference>
<keyword evidence="6" id="KW-0269">Exonuclease</keyword>
<dbReference type="Proteomes" id="UP000216339">
    <property type="component" value="Unassembled WGS sequence"/>
</dbReference>
<dbReference type="HAMAP" id="MF_01486">
    <property type="entry name" value="RecC"/>
    <property type="match status" value="1"/>
</dbReference>
<evidence type="ECO:0000256" key="9">
    <source>
        <dbReference type="ARBA" id="ARBA00023204"/>
    </source>
</evidence>
<dbReference type="GO" id="GO:0006310">
    <property type="term" value="P:DNA recombination"/>
    <property type="evidence" value="ECO:0007669"/>
    <property type="project" value="TreeGrafter"/>
</dbReference>
<dbReference type="GO" id="GO:0004386">
    <property type="term" value="F:helicase activity"/>
    <property type="evidence" value="ECO:0007669"/>
    <property type="project" value="UniProtKB-KW"/>
</dbReference>
<gene>
    <name evidence="12" type="ORF">BSZ37_07415</name>
</gene>
<dbReference type="InterPro" id="IPR011335">
    <property type="entry name" value="Restrct_endonuc-II-like"/>
</dbReference>
<dbReference type="Gene3D" id="3.40.50.10930">
    <property type="match status" value="1"/>
</dbReference>
<evidence type="ECO:0000256" key="7">
    <source>
        <dbReference type="ARBA" id="ARBA00022840"/>
    </source>
</evidence>
<dbReference type="Pfam" id="PF17946">
    <property type="entry name" value="RecC_C"/>
    <property type="match status" value="1"/>
</dbReference>
<dbReference type="GO" id="GO:0005524">
    <property type="term" value="F:ATP binding"/>
    <property type="evidence" value="ECO:0007669"/>
    <property type="project" value="UniProtKB-KW"/>
</dbReference>
<proteinExistence type="inferred from homology"/>
<evidence type="ECO:0000256" key="5">
    <source>
        <dbReference type="ARBA" id="ARBA00022806"/>
    </source>
</evidence>
<dbReference type="AlphaFoldDB" id="A0A271IYF4"/>
<name>A0A271IYF4_9BACT</name>
<dbReference type="InterPro" id="IPR027417">
    <property type="entry name" value="P-loop_NTPase"/>
</dbReference>
<reference evidence="12 13" key="1">
    <citation type="submission" date="2016-11" db="EMBL/GenBank/DDBJ databases">
        <title>Study of marine rhodopsin-containing bacteria.</title>
        <authorList>
            <person name="Yoshizawa S."/>
            <person name="Kumagai Y."/>
            <person name="Kogure K."/>
        </authorList>
    </citation>
    <scope>NUCLEOTIDE SEQUENCE [LARGE SCALE GENOMIC DNA]</scope>
    <source>
        <strain evidence="12 13">SAORIC-28</strain>
    </source>
</reference>
<dbReference type="Gene3D" id="1.10.10.160">
    <property type="match status" value="1"/>
</dbReference>
<evidence type="ECO:0000256" key="1">
    <source>
        <dbReference type="ARBA" id="ARBA00022722"/>
    </source>
</evidence>
<evidence type="ECO:0000256" key="3">
    <source>
        <dbReference type="ARBA" id="ARBA00022763"/>
    </source>
</evidence>
<comment type="caution">
    <text evidence="12">The sequence shown here is derived from an EMBL/GenBank/DDBJ whole genome shotgun (WGS) entry which is preliminary data.</text>
</comment>
<organism evidence="12 13">
    <name type="scientific">Rubrivirga marina</name>
    <dbReference type="NCBI Taxonomy" id="1196024"/>
    <lineage>
        <taxon>Bacteria</taxon>
        <taxon>Pseudomonadati</taxon>
        <taxon>Rhodothermota</taxon>
        <taxon>Rhodothermia</taxon>
        <taxon>Rhodothermales</taxon>
        <taxon>Rubricoccaceae</taxon>
        <taxon>Rubrivirga</taxon>
    </lineage>
</organism>
<keyword evidence="4" id="KW-0378">Hydrolase</keyword>
<keyword evidence="1" id="KW-0540">Nuclease</keyword>
<dbReference type="GO" id="GO:0003677">
    <property type="term" value="F:DNA binding"/>
    <property type="evidence" value="ECO:0007669"/>
    <property type="project" value="UniProtKB-KW"/>
</dbReference>
<feature type="domain" description="RecC C-terminal" evidence="11">
    <location>
        <begin position="779"/>
        <end position="995"/>
    </location>
</feature>
<evidence type="ECO:0000313" key="13">
    <source>
        <dbReference type="Proteomes" id="UP000216339"/>
    </source>
</evidence>
<dbReference type="Pfam" id="PF04257">
    <property type="entry name" value="Exonuc_V_gamma"/>
    <property type="match status" value="1"/>
</dbReference>
<dbReference type="InterPro" id="IPR041500">
    <property type="entry name" value="RecC_C"/>
</dbReference>
<evidence type="ECO:0000256" key="8">
    <source>
        <dbReference type="ARBA" id="ARBA00023125"/>
    </source>
</evidence>
<evidence type="ECO:0000256" key="6">
    <source>
        <dbReference type="ARBA" id="ARBA00022839"/>
    </source>
</evidence>
<dbReference type="InterPro" id="IPR013986">
    <property type="entry name" value="DExx_box_DNA_helicase_dom_sf"/>
</dbReference>
<dbReference type="PIRSF" id="PIRSF000980">
    <property type="entry name" value="RecC"/>
    <property type="match status" value="1"/>
</dbReference>
<dbReference type="GO" id="GO:0006281">
    <property type="term" value="P:DNA repair"/>
    <property type="evidence" value="ECO:0007669"/>
    <property type="project" value="UniProtKB-KW"/>
</dbReference>
<evidence type="ECO:0000313" key="12">
    <source>
        <dbReference type="EMBL" id="PAP76286.1"/>
    </source>
</evidence>
<sequence>MPSSPPGFSVVTAPCLEPLLDRLVETVEGDPLDPLQRETIVVARNTGLRTWLTHALAQRLGCAASLDLPAPVSLVARLAGVSGGTQPYEAGPLAWRLKPVLDALPDEAVFEPLRAYLDKTDGQTMPLAKRLAELFDDYQVYRPDVLRGWERGRDSHSQFQHGAWQAALWRLLRSDGLPDRASAFTTLERRLAEAAPNLSLPPRLAVFGALLFPPAYYRVVAGIARHRPVTLYAVTSGPQPTTQPHAHPLLRALGTRTRHFWHVLGELGAPPPARLGPVRLGTEAGEATALQELQRALADDELPAPTPLAASDRSVRVHDCHSPRRELEALRDALLDAFAEMPDLRPADVLVLLPDLDTYAPLVDAVFGAEDAAEGARLPVHVVHHPHAPALRVVEAFRKALRMHDGRVTASELLDLLSYPVVRQAAGIREDEIPRLRAWVAEAGVCWGLTGARKAQFGLPEDDLHTWRFGLDRLLLGVMTGDTPNLVLGHAPCDAAGLDGADLLGRFSEWAEALFSRLGALDRERRLADWPAHLLLFLDAVFTPEADEELEAVVFLRTKIAEIESLHELAEAEAAAVSFRAVRAHLDGATGTMEVREPVLTGRVTFADPLVLRHAPHRVVAVLGLNDGVWPRPETLPGFDLIAHDPHPGDAHPRETEKQLFLDAVLAARDRLILSHVGRSQKDNAPRAASVCLDAFLDAARQHWGADADRLVVRHRLQPFAADYFRLGAEAGGDDAAPLPPSYASQHRVARGRTGDPAPFLDIQRLLPDAAPDGDDVPTLPLAELTAAWTNPSQYVVRRRLRASLDLDDDAVRDDEPVVLDGLERWRIRQEVLEGLLDGLDDDALSARLLRCGLLPGGAPGAAWLRRAREEAAPIAEAVRSWGPTEPRAVEIEVGGVRLVGTVAAVGERGALRYRAGSVRGKDLVGAWVDHLALEAATPVGCTCTVGRDEVVHFGGVPSDDARTFLAALVKGWRLVQTRSLPLYEYASYAYAQTLTEGQIGEFVSRVLRPRDVEFEPNGKAMGKARSAFSPFKGGPTPKRGDDDDANVLLVTRDRDPFVPEEHFAKWALGLWAPILHHRRSGLPS</sequence>
<evidence type="ECO:0000259" key="11">
    <source>
        <dbReference type="Pfam" id="PF17946"/>
    </source>
</evidence>
<feature type="region of interest" description="Disordered" evidence="10">
    <location>
        <begin position="1026"/>
        <end position="1045"/>
    </location>
</feature>
<keyword evidence="2" id="KW-0547">Nucleotide-binding</keyword>
<dbReference type="EMBL" id="MQWD01000001">
    <property type="protein sequence ID" value="PAP76286.1"/>
    <property type="molecule type" value="Genomic_DNA"/>
</dbReference>
<keyword evidence="9" id="KW-0234">DNA repair</keyword>
<evidence type="ECO:0000256" key="4">
    <source>
        <dbReference type="ARBA" id="ARBA00022801"/>
    </source>
</evidence>
<dbReference type="GO" id="GO:0008854">
    <property type="term" value="F:exodeoxyribonuclease V activity"/>
    <property type="evidence" value="ECO:0007669"/>
    <property type="project" value="InterPro"/>
</dbReference>
<dbReference type="GO" id="GO:0009338">
    <property type="term" value="C:exodeoxyribonuclease V complex"/>
    <property type="evidence" value="ECO:0007669"/>
    <property type="project" value="InterPro"/>
</dbReference>